<dbReference type="OrthoDB" id="1928087at2759"/>
<dbReference type="InterPro" id="IPR040092">
    <property type="entry name" value="TBRG1"/>
</dbReference>
<dbReference type="Gene3D" id="2.130.10.10">
    <property type="entry name" value="YVTN repeat-like/Quinoprotein amine dehydrogenase"/>
    <property type="match status" value="1"/>
</dbReference>
<feature type="region of interest" description="Disordered" evidence="1">
    <location>
        <begin position="536"/>
        <end position="572"/>
    </location>
</feature>
<gene>
    <name evidence="2" type="ORF">CTI12_AA266830</name>
</gene>
<dbReference type="PANTHER" id="PTHR22715">
    <property type="entry name" value="TRANSFORMING GROWTH FACTOR BETA REGULATED GENE 1"/>
    <property type="match status" value="1"/>
</dbReference>
<keyword evidence="3" id="KW-1185">Reference proteome</keyword>
<dbReference type="EMBL" id="PKPP01002840">
    <property type="protein sequence ID" value="PWA72806.1"/>
    <property type="molecule type" value="Genomic_DNA"/>
</dbReference>
<feature type="compositionally biased region" description="Basic and acidic residues" evidence="1">
    <location>
        <begin position="536"/>
        <end position="549"/>
    </location>
</feature>
<sequence length="1062" mass="116387">MRLLRGLKANVSQITEPSLPSSSFGNGESKGTHELNTRSPVYSAETCKYTDLQVDLVKTQVKGKRSKKRKETHVKSVSEDEHKRGRPEDHTQRDDGPDCRQSCEGNHNKEIPLRSYDIYENNKCLEKMDYSGNNTPHLTSAKDGLPLDSSISSEHHEKEKRLSVHEASDFISSEDLKFIKSDINLLKNQEHLDVSMSNHTTGLTSSKTVDDKGDPPVYKDSQLLAHLDLYAPDTMDPFVDSEIPKESTFTINEKLNSAQKSTCTVKDKINSPGISVSEKCVTESQLKDEMVIADNSEKSDSDPAGQEIDSSMMALLLPQAFPLLKTFTRKKKHKKMNLQEERKGTDHGHKDQPPAKSLEQMQGKKPGVDVNVPDKVYTENFISEKQNENALFSSTCMSSAIPGSEDLTTVAPDSFENDQCEAKECSQAGQVHRAVKTDQSILGTGATLDAKTTSAVGFKHPVYRRKRGATEVVGSGNVSSKLIVDHVAQKGISGLKGGDSDANVSFMPICIDSRGDLVTEPCFTSNVSAIDSQIDKTRPDKQIHRHQTDRNLTGSNSTSSVIATVPPPQDDALTPEYKATSDVYGASLNCEEPSQASDYSELFEILDNVETKMVHNGEGVKDSLRSNMLTTMAPNDELENIFELVGCYMHPMPISMVMLRTKGNEVYICVLCGYLMEKDRKLLIYKASIKGENRGCPSFIGHTAIISPISNNASGRQILLDSSSLQFTPDGKCLVLLNHIKASYCREGSVDCQCSVCTSDSLEKNAVKVVQVKLGYVQVVCKLKTTMDVCCILVCEPSYLVASEEGGRMNLWTMNSQWSAPIDKCYLPTSDSKSNSIVGLKRIPNFPDLIVGHSAFGDFYLWDLRRRIIVSKFSAPGSSYLPFLPINLYRFPGQASSTTGACTKKQVADIIEETQRWSLDTENHASFPVKEDNLSLLLLMPSVLNLDLRNGHPYKDSGVSPVGCWSLTLLAKSKLVSENALDPSATIAGASAGYGIIGTSDGSLYIWELATGTKFRCLSHWKGATMSCLTADDSDSGAFAVAVDGNQLQVYAPGTSANRKHA</sequence>
<dbReference type="Proteomes" id="UP000245207">
    <property type="component" value="Unassembled WGS sequence"/>
</dbReference>
<feature type="compositionally biased region" description="Basic residues" evidence="1">
    <location>
        <begin position="61"/>
        <end position="72"/>
    </location>
</feature>
<feature type="compositionally biased region" description="Polar residues" evidence="1">
    <location>
        <begin position="10"/>
        <end position="26"/>
    </location>
</feature>
<organism evidence="2 3">
    <name type="scientific">Artemisia annua</name>
    <name type="common">Sweet wormwood</name>
    <dbReference type="NCBI Taxonomy" id="35608"/>
    <lineage>
        <taxon>Eukaryota</taxon>
        <taxon>Viridiplantae</taxon>
        <taxon>Streptophyta</taxon>
        <taxon>Embryophyta</taxon>
        <taxon>Tracheophyta</taxon>
        <taxon>Spermatophyta</taxon>
        <taxon>Magnoliopsida</taxon>
        <taxon>eudicotyledons</taxon>
        <taxon>Gunneridae</taxon>
        <taxon>Pentapetalae</taxon>
        <taxon>asterids</taxon>
        <taxon>campanulids</taxon>
        <taxon>Asterales</taxon>
        <taxon>Asteraceae</taxon>
        <taxon>Asteroideae</taxon>
        <taxon>Anthemideae</taxon>
        <taxon>Artemisiinae</taxon>
        <taxon>Artemisia</taxon>
    </lineage>
</organism>
<accession>A0A2U1NH74</accession>
<dbReference type="GO" id="GO:0051726">
    <property type="term" value="P:regulation of cell cycle"/>
    <property type="evidence" value="ECO:0007669"/>
    <property type="project" value="TreeGrafter"/>
</dbReference>
<protein>
    <submittedName>
        <fullName evidence="2">Uncharacterized protein</fullName>
    </submittedName>
</protein>
<feature type="region of interest" description="Disordered" evidence="1">
    <location>
        <begin position="135"/>
        <end position="160"/>
    </location>
</feature>
<evidence type="ECO:0000313" key="3">
    <source>
        <dbReference type="Proteomes" id="UP000245207"/>
    </source>
</evidence>
<dbReference type="InterPro" id="IPR036322">
    <property type="entry name" value="WD40_repeat_dom_sf"/>
</dbReference>
<feature type="region of interest" description="Disordered" evidence="1">
    <location>
        <begin position="61"/>
        <end position="107"/>
    </location>
</feature>
<dbReference type="GO" id="GO:0005634">
    <property type="term" value="C:nucleus"/>
    <property type="evidence" value="ECO:0007669"/>
    <property type="project" value="TreeGrafter"/>
</dbReference>
<feature type="compositionally biased region" description="Basic and acidic residues" evidence="1">
    <location>
        <begin position="337"/>
        <end position="353"/>
    </location>
</feature>
<comment type="caution">
    <text evidence="2">The sequence shown here is derived from an EMBL/GenBank/DDBJ whole genome shotgun (WGS) entry which is preliminary data.</text>
</comment>
<dbReference type="STRING" id="35608.A0A2U1NH74"/>
<feature type="compositionally biased region" description="Basic and acidic residues" evidence="1">
    <location>
        <begin position="73"/>
        <end position="98"/>
    </location>
</feature>
<dbReference type="AlphaFoldDB" id="A0A2U1NH74"/>
<feature type="compositionally biased region" description="Polar residues" evidence="1">
    <location>
        <begin position="550"/>
        <end position="562"/>
    </location>
</feature>
<dbReference type="SUPFAM" id="SSF50978">
    <property type="entry name" value="WD40 repeat-like"/>
    <property type="match status" value="1"/>
</dbReference>
<evidence type="ECO:0000256" key="1">
    <source>
        <dbReference type="SAM" id="MobiDB-lite"/>
    </source>
</evidence>
<evidence type="ECO:0000313" key="2">
    <source>
        <dbReference type="EMBL" id="PWA72806.1"/>
    </source>
</evidence>
<feature type="region of interest" description="Disordered" evidence="1">
    <location>
        <begin position="332"/>
        <end position="372"/>
    </location>
</feature>
<dbReference type="PANTHER" id="PTHR22715:SF1">
    <property type="entry name" value="DNA BINDING PROTEIN"/>
    <property type="match status" value="1"/>
</dbReference>
<name>A0A2U1NH74_ARTAN</name>
<reference evidence="2 3" key="1">
    <citation type="journal article" date="2018" name="Mol. Plant">
        <title>The genome of Artemisia annua provides insight into the evolution of Asteraceae family and artemisinin biosynthesis.</title>
        <authorList>
            <person name="Shen Q."/>
            <person name="Zhang L."/>
            <person name="Liao Z."/>
            <person name="Wang S."/>
            <person name="Yan T."/>
            <person name="Shi P."/>
            <person name="Liu M."/>
            <person name="Fu X."/>
            <person name="Pan Q."/>
            <person name="Wang Y."/>
            <person name="Lv Z."/>
            <person name="Lu X."/>
            <person name="Zhang F."/>
            <person name="Jiang W."/>
            <person name="Ma Y."/>
            <person name="Chen M."/>
            <person name="Hao X."/>
            <person name="Li L."/>
            <person name="Tang Y."/>
            <person name="Lv G."/>
            <person name="Zhou Y."/>
            <person name="Sun X."/>
            <person name="Brodelius P.E."/>
            <person name="Rose J.K.C."/>
            <person name="Tang K."/>
        </authorList>
    </citation>
    <scope>NUCLEOTIDE SEQUENCE [LARGE SCALE GENOMIC DNA]</scope>
    <source>
        <strain evidence="3">cv. Huhao1</strain>
        <tissue evidence="2">Leaf</tissue>
    </source>
</reference>
<proteinExistence type="predicted"/>
<feature type="region of interest" description="Disordered" evidence="1">
    <location>
        <begin position="1"/>
        <end position="40"/>
    </location>
</feature>
<dbReference type="InterPro" id="IPR015943">
    <property type="entry name" value="WD40/YVTN_repeat-like_dom_sf"/>
</dbReference>